<feature type="compositionally biased region" description="Polar residues" evidence="1">
    <location>
        <begin position="178"/>
        <end position="191"/>
    </location>
</feature>
<dbReference type="Proteomes" id="UP000270616">
    <property type="component" value="Unassembled WGS sequence"/>
</dbReference>
<dbReference type="EMBL" id="RKMF01000002">
    <property type="protein sequence ID" value="ROZ64796.1"/>
    <property type="molecule type" value="Genomic_DNA"/>
</dbReference>
<reference evidence="3 4" key="1">
    <citation type="submission" date="2018-10" db="EMBL/GenBank/DDBJ databases">
        <title>Kocuria sp. M5W7-7, whole genome shotgun sequence.</title>
        <authorList>
            <person name="Tuo L."/>
        </authorList>
    </citation>
    <scope>NUCLEOTIDE SEQUENCE [LARGE SCALE GENOMIC DNA]</scope>
    <source>
        <strain evidence="3 4">M5W7-7</strain>
    </source>
</reference>
<evidence type="ECO:0000259" key="2">
    <source>
        <dbReference type="Pfam" id="PF01551"/>
    </source>
</evidence>
<dbReference type="SUPFAM" id="SSF51261">
    <property type="entry name" value="Duplicated hybrid motif"/>
    <property type="match status" value="1"/>
</dbReference>
<dbReference type="AlphaFoldDB" id="A0A3N3ZWM5"/>
<evidence type="ECO:0000313" key="3">
    <source>
        <dbReference type="EMBL" id="ROZ64796.1"/>
    </source>
</evidence>
<protein>
    <submittedName>
        <fullName evidence="3">M23 family metallopeptidase</fullName>
    </submittedName>
</protein>
<dbReference type="Pfam" id="PF01551">
    <property type="entry name" value="Peptidase_M23"/>
    <property type="match status" value="1"/>
</dbReference>
<gene>
    <name evidence="3" type="ORF">EDL96_01780</name>
</gene>
<name>A0A3N3ZWM5_9MICC</name>
<feature type="domain" description="M23ase beta-sheet core" evidence="2">
    <location>
        <begin position="114"/>
        <end position="172"/>
    </location>
</feature>
<dbReference type="InterPro" id="IPR011055">
    <property type="entry name" value="Dup_hybrid_motif"/>
</dbReference>
<accession>A0A3N3ZWM5</accession>
<dbReference type="OrthoDB" id="9809488at2"/>
<comment type="caution">
    <text evidence="3">The sequence shown here is derived from an EMBL/GenBank/DDBJ whole genome shotgun (WGS) entry which is preliminary data.</text>
</comment>
<organism evidence="3 4">
    <name type="scientific">Kocuria soli</name>
    <dbReference type="NCBI Taxonomy" id="2485125"/>
    <lineage>
        <taxon>Bacteria</taxon>
        <taxon>Bacillati</taxon>
        <taxon>Actinomycetota</taxon>
        <taxon>Actinomycetes</taxon>
        <taxon>Micrococcales</taxon>
        <taxon>Micrococcaceae</taxon>
        <taxon>Kocuria</taxon>
    </lineage>
</organism>
<evidence type="ECO:0000256" key="1">
    <source>
        <dbReference type="SAM" id="MobiDB-lite"/>
    </source>
</evidence>
<evidence type="ECO:0000313" key="4">
    <source>
        <dbReference type="Proteomes" id="UP000270616"/>
    </source>
</evidence>
<dbReference type="CDD" id="cd12797">
    <property type="entry name" value="M23_peptidase"/>
    <property type="match status" value="1"/>
</dbReference>
<dbReference type="InterPro" id="IPR016047">
    <property type="entry name" value="M23ase_b-sheet_dom"/>
</dbReference>
<feature type="region of interest" description="Disordered" evidence="1">
    <location>
        <begin position="166"/>
        <end position="191"/>
    </location>
</feature>
<dbReference type="Gene3D" id="2.70.70.10">
    <property type="entry name" value="Glucose Permease (Domain IIA)"/>
    <property type="match status" value="1"/>
</dbReference>
<sequence length="191" mass="20020">MVASIDPAYPFIGHWLVQNSPANRIPSHGTHAFATTYAIDFVPVTESGRSAPVTLSSVVQPEPANRFPGFSCPVLAPVAGVVTAIHDGQPDHPAYRGLPSLRYALTQHRRAAEGWAALAGNHVVINTGGIIVTLCHLQHGSIQVVGGQQVTVGDVLGPCGNSGNSTEPHVYVPDKLNHTSQVTTSSRGPLS</sequence>
<proteinExistence type="predicted"/>
<keyword evidence="4" id="KW-1185">Reference proteome</keyword>